<evidence type="ECO:0000256" key="4">
    <source>
        <dbReference type="ARBA" id="ARBA00022490"/>
    </source>
</evidence>
<evidence type="ECO:0000313" key="17">
    <source>
        <dbReference type="Proteomes" id="UP000812966"/>
    </source>
</evidence>
<protein>
    <recommendedName>
        <fullName evidence="3">type I protein arginine methyltransferase</fullName>
        <ecNumber evidence="3">2.1.1.319</ecNumber>
    </recommendedName>
</protein>
<keyword evidence="5 13" id="KW-0489">Methyltransferase</keyword>
<dbReference type="InterPro" id="IPR029063">
    <property type="entry name" value="SAM-dependent_MTases_sf"/>
</dbReference>
<dbReference type="GO" id="GO:0070611">
    <property type="term" value="F:histone H3R2 methyltransferase activity"/>
    <property type="evidence" value="ECO:0007669"/>
    <property type="project" value="TreeGrafter"/>
</dbReference>
<feature type="domain" description="Protein arginine N-methyltransferase" evidence="15">
    <location>
        <begin position="194"/>
        <end position="313"/>
    </location>
</feature>
<dbReference type="CDD" id="cd02440">
    <property type="entry name" value="AdoMet_MTases"/>
    <property type="match status" value="1"/>
</dbReference>
<sequence length="477" mass="52906">MTESPDIKMLSDKGPDGAGEEGSKDTDFYFQYYSSLQSQANMLGDTARTEAYRRAILGNAKVAFQGKQVMDLGAGSGILSYMAAQAGAEQVVAVEASSMAEKMSQLISLSEQSDLNPHLRSIRVVRGKIETPSTQAEISSHLSGDGEADCKVDTIVSEPIGVLLFHERMVESFLMARDLYLKPNGTLYPCSGKLWFVPLEDKALWTETETKASFFNQRLFGTDFSPLLDAAREEVFSQPVVGPINPATLFGEAECPRNFDFYTLTQKELEKFEVEVEWDVSKVGLIHGIASWFDLSFLPPRGTEPLSSSPENDENSENELLRAAWAAVPTPAEMAQQAAVYSYYGTGGENVLDPPELPEAPEDGWEVELDTGPFAQRTHWQQCRLLLSEPLAVNRGSRVHATITFTAHESRSYYIDLDMWVVPENNINGMEQHVDERTRRRMRWNLAQQTLNYSYAEESAVAGQAAAAWKGVTSAYS</sequence>
<evidence type="ECO:0000256" key="12">
    <source>
        <dbReference type="ARBA" id="ARBA00049086"/>
    </source>
</evidence>
<evidence type="ECO:0000256" key="11">
    <source>
        <dbReference type="ARBA" id="ARBA00023242"/>
    </source>
</evidence>
<feature type="region of interest" description="Disordered" evidence="14">
    <location>
        <begin position="1"/>
        <end position="22"/>
    </location>
</feature>
<dbReference type="Gene3D" id="3.40.50.150">
    <property type="entry name" value="Vaccinia Virus protein VP39"/>
    <property type="match status" value="1"/>
</dbReference>
<evidence type="ECO:0000256" key="9">
    <source>
        <dbReference type="ARBA" id="ARBA00023015"/>
    </source>
</evidence>
<evidence type="ECO:0000256" key="7">
    <source>
        <dbReference type="ARBA" id="ARBA00022691"/>
    </source>
</evidence>
<keyword evidence="17" id="KW-1185">Reference proteome</keyword>
<evidence type="ECO:0000259" key="15">
    <source>
        <dbReference type="Pfam" id="PF22528"/>
    </source>
</evidence>
<dbReference type="InterPro" id="IPR055135">
    <property type="entry name" value="PRMT_dom"/>
</dbReference>
<evidence type="ECO:0000256" key="1">
    <source>
        <dbReference type="ARBA" id="ARBA00004123"/>
    </source>
</evidence>
<keyword evidence="8" id="KW-0156">Chromatin regulator</keyword>
<dbReference type="PANTHER" id="PTHR11006">
    <property type="entry name" value="PROTEIN ARGININE N-METHYLTRANSFERASE"/>
    <property type="match status" value="1"/>
</dbReference>
<dbReference type="PROSITE" id="PS51678">
    <property type="entry name" value="SAM_MT_PRMT"/>
    <property type="match status" value="1"/>
</dbReference>
<keyword evidence="10" id="KW-0804">Transcription</keyword>
<comment type="catalytic activity">
    <reaction evidence="12">
        <text>L-arginyl-[protein] + 2 S-adenosyl-L-methionine = N(omega),N(omega)-dimethyl-L-arginyl-[protein] + 2 S-adenosyl-L-homocysteine + 2 H(+)</text>
        <dbReference type="Rhea" id="RHEA:48096"/>
        <dbReference type="Rhea" id="RHEA-COMP:10532"/>
        <dbReference type="Rhea" id="RHEA-COMP:11991"/>
        <dbReference type="ChEBI" id="CHEBI:15378"/>
        <dbReference type="ChEBI" id="CHEBI:29965"/>
        <dbReference type="ChEBI" id="CHEBI:57856"/>
        <dbReference type="ChEBI" id="CHEBI:59789"/>
        <dbReference type="ChEBI" id="CHEBI:61897"/>
        <dbReference type="EC" id="2.1.1.319"/>
    </reaction>
</comment>
<evidence type="ECO:0000313" key="16">
    <source>
        <dbReference type="EMBL" id="KAG7562686.1"/>
    </source>
</evidence>
<dbReference type="EC" id="2.1.1.319" evidence="3"/>
<dbReference type="PANTHER" id="PTHR11006:SF10">
    <property type="entry name" value="HISTONE-ARGININE METHYLTRANSFERASE CARMER-RELATED"/>
    <property type="match status" value="1"/>
</dbReference>
<evidence type="ECO:0000256" key="2">
    <source>
        <dbReference type="ARBA" id="ARBA00004496"/>
    </source>
</evidence>
<evidence type="ECO:0000256" key="3">
    <source>
        <dbReference type="ARBA" id="ARBA00011925"/>
    </source>
</evidence>
<keyword evidence="4" id="KW-0963">Cytoplasm</keyword>
<dbReference type="AlphaFoldDB" id="A0A8K0JP22"/>
<keyword evidence="9" id="KW-0805">Transcription regulation</keyword>
<comment type="subcellular location">
    <subcellularLocation>
        <location evidence="2">Cytoplasm</location>
    </subcellularLocation>
    <subcellularLocation>
        <location evidence="1">Nucleus</location>
    </subcellularLocation>
</comment>
<proteinExistence type="predicted"/>
<dbReference type="InterPro" id="IPR025799">
    <property type="entry name" value="Arg_MeTrfase"/>
</dbReference>
<comment type="caution">
    <text evidence="16">The sequence shown here is derived from an EMBL/GenBank/DDBJ whole genome shotgun (WGS) entry which is preliminary data.</text>
</comment>
<keyword evidence="7 13" id="KW-0949">S-adenosyl-L-methionine</keyword>
<evidence type="ECO:0000256" key="10">
    <source>
        <dbReference type="ARBA" id="ARBA00023163"/>
    </source>
</evidence>
<dbReference type="GO" id="GO:0032259">
    <property type="term" value="P:methylation"/>
    <property type="evidence" value="ECO:0007669"/>
    <property type="project" value="UniProtKB-KW"/>
</dbReference>
<keyword evidence="6 13" id="KW-0808">Transferase</keyword>
<dbReference type="GO" id="GO:0035242">
    <property type="term" value="F:protein-arginine omega-N asymmetric methyltransferase activity"/>
    <property type="evidence" value="ECO:0007669"/>
    <property type="project" value="UniProtKB-EC"/>
</dbReference>
<gene>
    <name evidence="16" type="ORF">FFLO_01846</name>
</gene>
<dbReference type="EMBL" id="JABELV010000027">
    <property type="protein sequence ID" value="KAG7562686.1"/>
    <property type="molecule type" value="Genomic_DNA"/>
</dbReference>
<evidence type="ECO:0000256" key="5">
    <source>
        <dbReference type="ARBA" id="ARBA00022603"/>
    </source>
</evidence>
<reference evidence="16" key="1">
    <citation type="submission" date="2020-04" db="EMBL/GenBank/DDBJ databases">
        <title>Analysis of mating type loci in Filobasidium floriforme.</title>
        <authorList>
            <person name="Nowrousian M."/>
        </authorList>
    </citation>
    <scope>NUCLEOTIDE SEQUENCE</scope>
    <source>
        <strain evidence="16">CBS 6242</strain>
    </source>
</reference>
<dbReference type="Pfam" id="PF22528">
    <property type="entry name" value="PRMT_C"/>
    <property type="match status" value="1"/>
</dbReference>
<dbReference type="GO" id="GO:0005737">
    <property type="term" value="C:cytoplasm"/>
    <property type="evidence" value="ECO:0007669"/>
    <property type="project" value="UniProtKB-SubCell"/>
</dbReference>
<evidence type="ECO:0000256" key="8">
    <source>
        <dbReference type="ARBA" id="ARBA00022853"/>
    </source>
</evidence>
<organism evidence="16 17">
    <name type="scientific">Filobasidium floriforme</name>
    <dbReference type="NCBI Taxonomy" id="5210"/>
    <lineage>
        <taxon>Eukaryota</taxon>
        <taxon>Fungi</taxon>
        <taxon>Dikarya</taxon>
        <taxon>Basidiomycota</taxon>
        <taxon>Agaricomycotina</taxon>
        <taxon>Tremellomycetes</taxon>
        <taxon>Filobasidiales</taxon>
        <taxon>Filobasidiaceae</taxon>
        <taxon>Filobasidium</taxon>
    </lineage>
</organism>
<keyword evidence="11" id="KW-0539">Nucleus</keyword>
<dbReference type="GO" id="GO:0005634">
    <property type="term" value="C:nucleus"/>
    <property type="evidence" value="ECO:0007669"/>
    <property type="project" value="UniProtKB-SubCell"/>
</dbReference>
<evidence type="ECO:0000256" key="14">
    <source>
        <dbReference type="SAM" id="MobiDB-lite"/>
    </source>
</evidence>
<dbReference type="Pfam" id="PF06325">
    <property type="entry name" value="PrmA"/>
    <property type="match status" value="1"/>
</dbReference>
<dbReference type="Gene3D" id="2.70.160.11">
    <property type="entry name" value="Hnrnp arginine n-methyltransferase1"/>
    <property type="match status" value="1"/>
</dbReference>
<accession>A0A8K0JP22</accession>
<name>A0A8K0JP22_9TREE</name>
<evidence type="ECO:0000256" key="13">
    <source>
        <dbReference type="PROSITE-ProRule" id="PRU01015"/>
    </source>
</evidence>
<dbReference type="Proteomes" id="UP000812966">
    <property type="component" value="Unassembled WGS sequence"/>
</dbReference>
<evidence type="ECO:0000256" key="6">
    <source>
        <dbReference type="ARBA" id="ARBA00022679"/>
    </source>
</evidence>
<dbReference type="SUPFAM" id="SSF53335">
    <property type="entry name" value="S-adenosyl-L-methionine-dependent methyltransferases"/>
    <property type="match status" value="1"/>
</dbReference>